<dbReference type="SUPFAM" id="SSF50156">
    <property type="entry name" value="PDZ domain-like"/>
    <property type="match status" value="1"/>
</dbReference>
<name>A0A4R2PVY6_RHOSA</name>
<dbReference type="Gene3D" id="2.30.42.10">
    <property type="match status" value="1"/>
</dbReference>
<keyword evidence="8" id="KW-0472">Membrane</keyword>
<keyword evidence="4" id="KW-0997">Cell inner membrane</keyword>
<evidence type="ECO:0000256" key="1">
    <source>
        <dbReference type="ARBA" id="ARBA00004533"/>
    </source>
</evidence>
<evidence type="ECO:0000256" key="4">
    <source>
        <dbReference type="ARBA" id="ARBA00022519"/>
    </source>
</evidence>
<dbReference type="InterPro" id="IPR024961">
    <property type="entry name" value="T2SS_GspC_N"/>
</dbReference>
<dbReference type="Pfam" id="PF11356">
    <property type="entry name" value="T2SSC"/>
    <property type="match status" value="1"/>
</dbReference>
<comment type="caution">
    <text evidence="11">The sequence shown here is derived from an EMBL/GenBank/DDBJ whole genome shotgun (WGS) entry which is preliminary data.</text>
</comment>
<evidence type="ECO:0000256" key="6">
    <source>
        <dbReference type="ARBA" id="ARBA00022927"/>
    </source>
</evidence>
<evidence type="ECO:0000313" key="12">
    <source>
        <dbReference type="Proteomes" id="UP000295399"/>
    </source>
</evidence>
<dbReference type="GO" id="GO:0005886">
    <property type="term" value="C:plasma membrane"/>
    <property type="evidence" value="ECO:0007669"/>
    <property type="project" value="UniProtKB-SubCell"/>
</dbReference>
<keyword evidence="7" id="KW-1133">Transmembrane helix</keyword>
<sequence>MAALALIVADTVWMLAAPGDGAGGGGPAMAARGGPAPAVEATLDTTILTAFDPFHTAPAPGDDAVPAAVAADAGAVESDLDLTLTGVRLGPDGGSAIIAKRTGDQGRYGPGDTVLDGVRVERILPYRVVLARGGRLESLYLVDRAVRDRRGRPAAEAAPAGAPLADAPAGEPAPQPRPGATPEPGSAGPAVADARAAELTAKRLMAAVQFRPRLADGRLTGYVVMPRGEAALFRYAGFVPGDVVVALNGRSVGEIRDPAALDATLRAAERAVFAVERDGARTRVTIDLDG</sequence>
<evidence type="ECO:0000259" key="10">
    <source>
        <dbReference type="Pfam" id="PF11356"/>
    </source>
</evidence>
<accession>A0A4R2PVY6</accession>
<feature type="compositionally biased region" description="Pro residues" evidence="9">
    <location>
        <begin position="171"/>
        <end position="181"/>
    </location>
</feature>
<keyword evidence="2" id="KW-0813">Transport</keyword>
<evidence type="ECO:0000256" key="8">
    <source>
        <dbReference type="ARBA" id="ARBA00023136"/>
    </source>
</evidence>
<dbReference type="InterPro" id="IPR036034">
    <property type="entry name" value="PDZ_sf"/>
</dbReference>
<protein>
    <submittedName>
        <fullName evidence="11">General secretion pathway protein C</fullName>
    </submittedName>
</protein>
<keyword evidence="12" id="KW-1185">Reference proteome</keyword>
<evidence type="ECO:0000313" key="11">
    <source>
        <dbReference type="EMBL" id="TCP38385.1"/>
    </source>
</evidence>
<comment type="subcellular location">
    <subcellularLocation>
        <location evidence="1">Cell inner membrane</location>
    </subcellularLocation>
</comment>
<evidence type="ECO:0000256" key="3">
    <source>
        <dbReference type="ARBA" id="ARBA00022475"/>
    </source>
</evidence>
<reference evidence="11 12" key="1">
    <citation type="submission" date="2019-03" db="EMBL/GenBank/DDBJ databases">
        <title>Genomic Encyclopedia of Type Strains, Phase IV (KMG-IV): sequencing the most valuable type-strain genomes for metagenomic binning, comparative biology and taxonomic classification.</title>
        <authorList>
            <person name="Goeker M."/>
        </authorList>
    </citation>
    <scope>NUCLEOTIDE SEQUENCE [LARGE SCALE GENOMIC DNA]</scope>
    <source>
        <strain evidence="11 12">DSM 2132</strain>
    </source>
</reference>
<evidence type="ECO:0000256" key="9">
    <source>
        <dbReference type="SAM" id="MobiDB-lite"/>
    </source>
</evidence>
<feature type="region of interest" description="Disordered" evidence="9">
    <location>
        <begin position="152"/>
        <end position="190"/>
    </location>
</feature>
<keyword evidence="5" id="KW-0812">Transmembrane</keyword>
<keyword evidence="6" id="KW-0653">Protein transport</keyword>
<evidence type="ECO:0000256" key="7">
    <source>
        <dbReference type="ARBA" id="ARBA00022989"/>
    </source>
</evidence>
<evidence type="ECO:0000256" key="5">
    <source>
        <dbReference type="ARBA" id="ARBA00022692"/>
    </source>
</evidence>
<organism evidence="11 12">
    <name type="scientific">Rhodothalassium salexigens DSM 2132</name>
    <dbReference type="NCBI Taxonomy" id="1188247"/>
    <lineage>
        <taxon>Bacteria</taxon>
        <taxon>Pseudomonadati</taxon>
        <taxon>Pseudomonadota</taxon>
        <taxon>Alphaproteobacteria</taxon>
        <taxon>Rhodothalassiales</taxon>
        <taxon>Rhodothalassiaceae</taxon>
        <taxon>Rhodothalassium</taxon>
    </lineage>
</organism>
<dbReference type="Gene3D" id="2.30.30.830">
    <property type="match status" value="1"/>
</dbReference>
<dbReference type="AlphaFoldDB" id="A0A4R2PVY6"/>
<evidence type="ECO:0000256" key="2">
    <source>
        <dbReference type="ARBA" id="ARBA00022448"/>
    </source>
</evidence>
<dbReference type="GO" id="GO:0015031">
    <property type="term" value="P:protein transport"/>
    <property type="evidence" value="ECO:0007669"/>
    <property type="project" value="UniProtKB-KW"/>
</dbReference>
<dbReference type="InParanoid" id="A0A4R2PVY6"/>
<feature type="compositionally biased region" description="Low complexity" evidence="9">
    <location>
        <begin position="154"/>
        <end position="170"/>
    </location>
</feature>
<keyword evidence="3" id="KW-1003">Cell membrane</keyword>
<dbReference type="EMBL" id="SLXO01000001">
    <property type="protein sequence ID" value="TCP38385.1"/>
    <property type="molecule type" value="Genomic_DNA"/>
</dbReference>
<feature type="domain" description="Type II secretion system protein GspC N-terminal" evidence="10">
    <location>
        <begin position="2"/>
        <end position="141"/>
    </location>
</feature>
<gene>
    <name evidence="11" type="ORF">EV659_101286</name>
</gene>
<proteinExistence type="predicted"/>
<dbReference type="Proteomes" id="UP000295399">
    <property type="component" value="Unassembled WGS sequence"/>
</dbReference>